<keyword evidence="2" id="KW-0830">Ubiquinone</keyword>
<accession>A0A1H6CIB1</accession>
<dbReference type="Pfam" id="PF08241">
    <property type="entry name" value="Methyltransf_11"/>
    <property type="match status" value="1"/>
</dbReference>
<reference evidence="2 3" key="1">
    <citation type="submission" date="2016-10" db="EMBL/GenBank/DDBJ databases">
        <authorList>
            <person name="de Groot N.N."/>
        </authorList>
    </citation>
    <scope>NUCLEOTIDE SEQUENCE [LARGE SCALE GENOMIC DNA]</scope>
    <source>
        <strain evidence="2 3">DSM 26656</strain>
    </source>
</reference>
<dbReference type="OrthoDB" id="9787738at2"/>
<keyword evidence="3" id="KW-1185">Reference proteome</keyword>
<dbReference type="Gene3D" id="3.40.50.150">
    <property type="entry name" value="Vaccinia Virus protein VP39"/>
    <property type="match status" value="1"/>
</dbReference>
<dbReference type="RefSeq" id="WP_103874596.1">
    <property type="nucleotide sequence ID" value="NZ_FNUY01000010.1"/>
</dbReference>
<dbReference type="EMBL" id="FNUY01000010">
    <property type="protein sequence ID" value="SEG72493.1"/>
    <property type="molecule type" value="Genomic_DNA"/>
</dbReference>
<dbReference type="PANTHER" id="PTHR43591">
    <property type="entry name" value="METHYLTRANSFERASE"/>
    <property type="match status" value="1"/>
</dbReference>
<dbReference type="GO" id="GO:0008757">
    <property type="term" value="F:S-adenosylmethionine-dependent methyltransferase activity"/>
    <property type="evidence" value="ECO:0007669"/>
    <property type="project" value="InterPro"/>
</dbReference>
<dbReference type="CDD" id="cd02440">
    <property type="entry name" value="AdoMet_MTases"/>
    <property type="match status" value="1"/>
</dbReference>
<organism evidence="2 3">
    <name type="scientific">Bosea lathyri</name>
    <dbReference type="NCBI Taxonomy" id="1036778"/>
    <lineage>
        <taxon>Bacteria</taxon>
        <taxon>Pseudomonadati</taxon>
        <taxon>Pseudomonadota</taxon>
        <taxon>Alphaproteobacteria</taxon>
        <taxon>Hyphomicrobiales</taxon>
        <taxon>Boseaceae</taxon>
        <taxon>Bosea</taxon>
    </lineage>
</organism>
<dbReference type="GO" id="GO:0032259">
    <property type="term" value="P:methylation"/>
    <property type="evidence" value="ECO:0007669"/>
    <property type="project" value="UniProtKB-KW"/>
</dbReference>
<gene>
    <name evidence="2" type="ORF">SAMN04488115_110140</name>
</gene>
<keyword evidence="2" id="KW-0489">Methyltransferase</keyword>
<dbReference type="AlphaFoldDB" id="A0A1H6CIB1"/>
<protein>
    <submittedName>
        <fullName evidence="2">Ubiquinone/menaquinone biosynthesis C-methylase UbiE</fullName>
    </submittedName>
</protein>
<name>A0A1H6CIB1_9HYPH</name>
<dbReference type="SUPFAM" id="SSF53335">
    <property type="entry name" value="S-adenosyl-L-methionine-dependent methyltransferases"/>
    <property type="match status" value="1"/>
</dbReference>
<evidence type="ECO:0000313" key="3">
    <source>
        <dbReference type="Proteomes" id="UP000236743"/>
    </source>
</evidence>
<feature type="domain" description="Methyltransferase type 11" evidence="1">
    <location>
        <begin position="45"/>
        <end position="142"/>
    </location>
</feature>
<sequence length="271" mass="29706">MASTDKLFAGPIPELYDRLLVPMLFDTYAADLAERVAAAKPQHVLEIAAGTGALTRAMASRLDAKASLVASDLNQPMLDRAAARQGEDARIVWRQADATALPFDDQSFDVAACQFGAMFFPDKVQAYREAWRVLKPGGRYLFNVWEDISENDFARVVSDALATLFPESPPRFMDRVPHGYHDLSLIRRELADAGFDGVSVETLQRTSRASSAREAATAYCQGTPLRAEIEMRDPSGLERATQVGTEALARRFGEGAIEGRISAHVISAMRP</sequence>
<evidence type="ECO:0000313" key="2">
    <source>
        <dbReference type="EMBL" id="SEG72493.1"/>
    </source>
</evidence>
<evidence type="ECO:0000259" key="1">
    <source>
        <dbReference type="Pfam" id="PF08241"/>
    </source>
</evidence>
<proteinExistence type="predicted"/>
<dbReference type="InterPro" id="IPR029063">
    <property type="entry name" value="SAM-dependent_MTases_sf"/>
</dbReference>
<keyword evidence="2" id="KW-0808">Transferase</keyword>
<dbReference type="PANTHER" id="PTHR43591:SF24">
    <property type="entry name" value="2-METHOXY-6-POLYPRENYL-1,4-BENZOQUINOL METHYLASE, MITOCHONDRIAL"/>
    <property type="match status" value="1"/>
</dbReference>
<dbReference type="InterPro" id="IPR013216">
    <property type="entry name" value="Methyltransf_11"/>
</dbReference>
<dbReference type="Proteomes" id="UP000236743">
    <property type="component" value="Unassembled WGS sequence"/>
</dbReference>